<comment type="caution">
    <text evidence="1">The sequence shown here is derived from an EMBL/GenBank/DDBJ whole genome shotgun (WGS) entry which is preliminary data.</text>
</comment>
<keyword evidence="1" id="KW-0614">Plasmid</keyword>
<evidence type="ECO:0000313" key="2">
    <source>
        <dbReference type="Proteomes" id="UP000218471"/>
    </source>
</evidence>
<reference evidence="1" key="1">
    <citation type="submission" date="2023-10" db="EMBL/GenBank/DDBJ databases">
        <title>Genomic and proteomic analysis of Leptospira interrogans strain CUDO8.</title>
        <authorList>
            <person name="Boonciew P."/>
            <person name="Kurilung A."/>
            <person name="Prapasarakul N."/>
        </authorList>
    </citation>
    <scope>NUCLEOTIDE SEQUENCE</scope>
    <source>
        <strain evidence="1">CUDO8</strain>
        <plasmid evidence="1">pDO8_1</plasmid>
    </source>
</reference>
<dbReference type="PROSITE" id="PS51257">
    <property type="entry name" value="PROKAR_LIPOPROTEIN"/>
    <property type="match status" value="1"/>
</dbReference>
<geneLocation type="plasmid" evidence="1">
    <name>pDO8_1</name>
</geneLocation>
<sequence>MSIIPKVIITLISLSIFSCISLGNLTDAGSIQMVLDKDKHYFLESQKEIKAGAKKIDALSKYVKLLRSINTDYCPRNFRFAFLEHVQAWENMIHQMKEKESSTFKSFFVGLFALFVGQPQFAIGVFLNELQEDGVDTSKVFNTWNQVEIEALKYDVQIRDN</sequence>
<dbReference type="RefSeq" id="WP_000022551.1">
    <property type="nucleotide sequence ID" value="NZ_CP039286.1"/>
</dbReference>
<gene>
    <name evidence="1" type="ORF">CFV95_020660</name>
</gene>
<accession>A0AAV9FVG3</accession>
<protein>
    <recommendedName>
        <fullName evidence="3">Lipoprotein</fullName>
    </recommendedName>
</protein>
<dbReference type="AlphaFoldDB" id="A0AAV9FVG3"/>
<organism evidence="1 2">
    <name type="scientific">Leptospira interrogans</name>
    <dbReference type="NCBI Taxonomy" id="173"/>
    <lineage>
        <taxon>Bacteria</taxon>
        <taxon>Pseudomonadati</taxon>
        <taxon>Spirochaetota</taxon>
        <taxon>Spirochaetia</taxon>
        <taxon>Leptospirales</taxon>
        <taxon>Leptospiraceae</taxon>
        <taxon>Leptospira</taxon>
    </lineage>
</organism>
<evidence type="ECO:0008006" key="3">
    <source>
        <dbReference type="Google" id="ProtNLM"/>
    </source>
</evidence>
<name>A0AAV9FVG3_LEPIR</name>
<proteinExistence type="predicted"/>
<dbReference type="Proteomes" id="UP000218471">
    <property type="component" value="Unassembled WGS sequence"/>
</dbReference>
<dbReference type="EMBL" id="NKYG02000003">
    <property type="protein sequence ID" value="KAK2617212.1"/>
    <property type="molecule type" value="Genomic_DNA"/>
</dbReference>
<evidence type="ECO:0000313" key="1">
    <source>
        <dbReference type="EMBL" id="KAK2617212.1"/>
    </source>
</evidence>